<protein>
    <submittedName>
        <fullName evidence="7">Formate/nitrite transporter family protein</fullName>
    </submittedName>
</protein>
<feature type="compositionally biased region" description="Basic and acidic residues" evidence="5">
    <location>
        <begin position="1"/>
        <end position="29"/>
    </location>
</feature>
<feature type="transmembrane region" description="Helical" evidence="6">
    <location>
        <begin position="188"/>
        <end position="209"/>
    </location>
</feature>
<reference evidence="8" key="1">
    <citation type="submission" date="2012-02" db="EMBL/GenBank/DDBJ databases">
        <title>The complete genome of Echinicola vietnamensis DSM 17526.</title>
        <authorList>
            <person name="Lucas S."/>
            <person name="Copeland A."/>
            <person name="Lapidus A."/>
            <person name="Glavina del Rio T."/>
            <person name="Dalin E."/>
            <person name="Tice H."/>
            <person name="Bruce D."/>
            <person name="Goodwin L."/>
            <person name="Pitluck S."/>
            <person name="Peters L."/>
            <person name="Ovchinnikova G."/>
            <person name="Teshima H."/>
            <person name="Kyrpides N."/>
            <person name="Mavromatis K."/>
            <person name="Ivanova N."/>
            <person name="Brettin T."/>
            <person name="Detter J.C."/>
            <person name="Han C."/>
            <person name="Larimer F."/>
            <person name="Land M."/>
            <person name="Hauser L."/>
            <person name="Markowitz V."/>
            <person name="Cheng J.-F."/>
            <person name="Hugenholtz P."/>
            <person name="Woyke T."/>
            <person name="Wu D."/>
            <person name="Brambilla E."/>
            <person name="Klenk H.-P."/>
            <person name="Eisen J.A."/>
        </authorList>
    </citation>
    <scope>NUCLEOTIDE SEQUENCE [LARGE SCALE GENOMIC DNA]</scope>
    <source>
        <strain evidence="8">DSM 17526 / LMG 23754 / KMM 6221</strain>
    </source>
</reference>
<proteinExistence type="predicted"/>
<keyword evidence="8" id="KW-1185">Reference proteome</keyword>
<dbReference type="PANTHER" id="PTHR30520">
    <property type="entry name" value="FORMATE TRANSPORTER-RELATED"/>
    <property type="match status" value="1"/>
</dbReference>
<keyword evidence="3 6" id="KW-1133">Transmembrane helix</keyword>
<keyword evidence="4 6" id="KW-0472">Membrane</keyword>
<evidence type="ECO:0000256" key="4">
    <source>
        <dbReference type="ARBA" id="ARBA00023136"/>
    </source>
</evidence>
<evidence type="ECO:0000313" key="7">
    <source>
        <dbReference type="EMBL" id="AGA79572.1"/>
    </source>
</evidence>
<gene>
    <name evidence="7" type="ordered locus">Echvi_3349</name>
</gene>
<comment type="subcellular location">
    <subcellularLocation>
        <location evidence="1">Membrane</location>
        <topology evidence="1">Multi-pass membrane protein</topology>
    </subcellularLocation>
</comment>
<evidence type="ECO:0000256" key="2">
    <source>
        <dbReference type="ARBA" id="ARBA00022692"/>
    </source>
</evidence>
<feature type="transmembrane region" description="Helical" evidence="6">
    <location>
        <begin position="221"/>
        <end position="241"/>
    </location>
</feature>
<accession>L0G227</accession>
<sequence length="295" mass="32500">MADKQDKEEAKRQREEEKRQKSIDSELKKSKSVSNDGTKSHGEILKQQITEGLETYDKKASSLLLSSLTAGLEIGFSYLLICTVYAYFSKSLSEDISYKLTALVYPVGFIMVILGQSILFTEQTSLLTLPVLNKKRSVGSLLKIWGLVISGNLIGGFLIAMLLLWIGPRLGIFDMQIVGKVALHAVDFPSLVIFTSAVLAGWLMGLLSWLLSSSRDTLSKIVIIFIITSMMAFTGLHHSIVGNVEVFAGLIGSPEITFERYLNFQVFALLGNAVGGAVFVALLKYRAFVYNIDVK</sequence>
<feature type="transmembrane region" description="Helical" evidence="6">
    <location>
        <begin position="63"/>
        <end position="88"/>
    </location>
</feature>
<dbReference type="OrthoDB" id="261587at2"/>
<dbReference type="GO" id="GO:0015499">
    <property type="term" value="F:formate transmembrane transporter activity"/>
    <property type="evidence" value="ECO:0007669"/>
    <property type="project" value="TreeGrafter"/>
</dbReference>
<dbReference type="InterPro" id="IPR000292">
    <property type="entry name" value="For/NO2_transpt"/>
</dbReference>
<feature type="transmembrane region" description="Helical" evidence="6">
    <location>
        <begin position="261"/>
        <end position="283"/>
    </location>
</feature>
<feature type="transmembrane region" description="Helical" evidence="6">
    <location>
        <begin position="141"/>
        <end position="168"/>
    </location>
</feature>
<evidence type="ECO:0000256" key="5">
    <source>
        <dbReference type="SAM" id="MobiDB-lite"/>
    </source>
</evidence>
<dbReference type="InterPro" id="IPR023271">
    <property type="entry name" value="Aquaporin-like"/>
</dbReference>
<evidence type="ECO:0000313" key="8">
    <source>
        <dbReference type="Proteomes" id="UP000010796"/>
    </source>
</evidence>
<feature type="region of interest" description="Disordered" evidence="5">
    <location>
        <begin position="1"/>
        <end position="39"/>
    </location>
</feature>
<dbReference type="GO" id="GO:0005886">
    <property type="term" value="C:plasma membrane"/>
    <property type="evidence" value="ECO:0007669"/>
    <property type="project" value="TreeGrafter"/>
</dbReference>
<feature type="transmembrane region" description="Helical" evidence="6">
    <location>
        <begin position="100"/>
        <end position="120"/>
    </location>
</feature>
<dbReference type="STRING" id="926556.Echvi_3349"/>
<dbReference type="PANTHER" id="PTHR30520:SF2">
    <property type="entry name" value="INNER MEMBRANE PROTEIN YFDC"/>
    <property type="match status" value="1"/>
</dbReference>
<dbReference type="KEGG" id="evi:Echvi_3349"/>
<dbReference type="Gene3D" id="1.20.1080.10">
    <property type="entry name" value="Glycerol uptake facilitator protein"/>
    <property type="match status" value="1"/>
</dbReference>
<organism evidence="7 8">
    <name type="scientific">Echinicola vietnamensis (strain DSM 17526 / LMG 23754 / KMM 6221)</name>
    <dbReference type="NCBI Taxonomy" id="926556"/>
    <lineage>
        <taxon>Bacteria</taxon>
        <taxon>Pseudomonadati</taxon>
        <taxon>Bacteroidota</taxon>
        <taxon>Cytophagia</taxon>
        <taxon>Cytophagales</taxon>
        <taxon>Cyclobacteriaceae</taxon>
        <taxon>Echinicola</taxon>
    </lineage>
</organism>
<name>L0G227_ECHVK</name>
<keyword evidence="2 6" id="KW-0812">Transmembrane</keyword>
<dbReference type="RefSeq" id="WP_015267117.1">
    <property type="nucleotide sequence ID" value="NC_019904.1"/>
</dbReference>
<evidence type="ECO:0000256" key="6">
    <source>
        <dbReference type="SAM" id="Phobius"/>
    </source>
</evidence>
<dbReference type="AlphaFoldDB" id="L0G227"/>
<dbReference type="EMBL" id="CP003346">
    <property type="protein sequence ID" value="AGA79572.1"/>
    <property type="molecule type" value="Genomic_DNA"/>
</dbReference>
<dbReference type="eggNOG" id="COG2116">
    <property type="taxonomic scope" value="Bacteria"/>
</dbReference>
<dbReference type="Pfam" id="PF01226">
    <property type="entry name" value="Form_Nir_trans"/>
    <property type="match status" value="1"/>
</dbReference>
<evidence type="ECO:0000256" key="1">
    <source>
        <dbReference type="ARBA" id="ARBA00004141"/>
    </source>
</evidence>
<evidence type="ECO:0000256" key="3">
    <source>
        <dbReference type="ARBA" id="ARBA00022989"/>
    </source>
</evidence>
<dbReference type="HOGENOM" id="CLU_061519_2_0_10"/>
<dbReference type="Proteomes" id="UP000010796">
    <property type="component" value="Chromosome"/>
</dbReference>